<accession>A0A0E9UP38</accession>
<reference evidence="1" key="2">
    <citation type="journal article" date="2015" name="Fish Shellfish Immunol.">
        <title>Early steps in the European eel (Anguilla anguilla)-Vibrio vulnificus interaction in the gills: Role of the RtxA13 toxin.</title>
        <authorList>
            <person name="Callol A."/>
            <person name="Pajuelo D."/>
            <person name="Ebbesson L."/>
            <person name="Teles M."/>
            <person name="MacKenzie S."/>
            <person name="Amaro C."/>
        </authorList>
    </citation>
    <scope>NUCLEOTIDE SEQUENCE</scope>
</reference>
<reference evidence="1" key="1">
    <citation type="submission" date="2014-11" db="EMBL/GenBank/DDBJ databases">
        <authorList>
            <person name="Amaro Gonzalez C."/>
        </authorList>
    </citation>
    <scope>NUCLEOTIDE SEQUENCE</scope>
</reference>
<protein>
    <submittedName>
        <fullName evidence="1">Uncharacterized protein</fullName>
    </submittedName>
</protein>
<organism evidence="1">
    <name type="scientific">Anguilla anguilla</name>
    <name type="common">European freshwater eel</name>
    <name type="synonym">Muraena anguilla</name>
    <dbReference type="NCBI Taxonomy" id="7936"/>
    <lineage>
        <taxon>Eukaryota</taxon>
        <taxon>Metazoa</taxon>
        <taxon>Chordata</taxon>
        <taxon>Craniata</taxon>
        <taxon>Vertebrata</taxon>
        <taxon>Euteleostomi</taxon>
        <taxon>Actinopterygii</taxon>
        <taxon>Neopterygii</taxon>
        <taxon>Teleostei</taxon>
        <taxon>Anguilliformes</taxon>
        <taxon>Anguillidae</taxon>
        <taxon>Anguilla</taxon>
    </lineage>
</organism>
<dbReference type="EMBL" id="GBXM01041056">
    <property type="protein sequence ID" value="JAH67521.1"/>
    <property type="molecule type" value="Transcribed_RNA"/>
</dbReference>
<dbReference type="AlphaFoldDB" id="A0A0E9UP38"/>
<proteinExistence type="predicted"/>
<sequence>MDVDQVTSCEMVKWPFIRGILEWCSIWQEVGGKYPVMRPCRKPGLHPPMA</sequence>
<evidence type="ECO:0000313" key="1">
    <source>
        <dbReference type="EMBL" id="JAH67521.1"/>
    </source>
</evidence>
<name>A0A0E9UP38_ANGAN</name>